<evidence type="ECO:0000259" key="6">
    <source>
        <dbReference type="Pfam" id="PF07732"/>
    </source>
</evidence>
<dbReference type="EMBL" id="CAJVPS010005326">
    <property type="protein sequence ID" value="CAG8614040.1"/>
    <property type="molecule type" value="Genomic_DNA"/>
</dbReference>
<feature type="region of interest" description="Disordered" evidence="3">
    <location>
        <begin position="570"/>
        <end position="611"/>
    </location>
</feature>
<comment type="caution">
    <text evidence="7">The sequence shown here is derived from an EMBL/GenBank/DDBJ whole genome shotgun (WGS) entry which is preliminary data.</text>
</comment>
<dbReference type="Pfam" id="PF00394">
    <property type="entry name" value="Cu-oxidase"/>
    <property type="match status" value="1"/>
</dbReference>
<dbReference type="Pfam" id="PF07732">
    <property type="entry name" value="Cu-oxidase_3"/>
    <property type="match status" value="1"/>
</dbReference>
<feature type="domain" description="Plastocyanin-like" evidence="6">
    <location>
        <begin position="22"/>
        <end position="90"/>
    </location>
</feature>
<dbReference type="Gene3D" id="3.80.10.10">
    <property type="entry name" value="Ribonuclease Inhibitor"/>
    <property type="match status" value="1"/>
</dbReference>
<accession>A0A9N9GNA2</accession>
<protein>
    <submittedName>
        <fullName evidence="7">8461_t:CDS:1</fullName>
    </submittedName>
</protein>
<feature type="non-terminal residue" evidence="7">
    <location>
        <position position="611"/>
    </location>
</feature>
<evidence type="ECO:0000259" key="4">
    <source>
        <dbReference type="Pfam" id="PF00394"/>
    </source>
</evidence>
<proteinExistence type="inferred from homology"/>
<feature type="domain" description="Plastocyanin-like" evidence="5">
    <location>
        <begin position="398"/>
        <end position="476"/>
    </location>
</feature>
<dbReference type="GO" id="GO:0016491">
    <property type="term" value="F:oxidoreductase activity"/>
    <property type="evidence" value="ECO:0007669"/>
    <property type="project" value="InterPro"/>
</dbReference>
<name>A0A9N9GNA2_9GLOM</name>
<dbReference type="PANTHER" id="PTHR11709:SF511">
    <property type="entry name" value="LACCASE"/>
    <property type="match status" value="1"/>
</dbReference>
<comment type="similarity">
    <text evidence="1">Belongs to the multicopper oxidase family.</text>
</comment>
<dbReference type="InterPro" id="IPR001117">
    <property type="entry name" value="Cu-oxidase_2nd"/>
</dbReference>
<dbReference type="InterPro" id="IPR011707">
    <property type="entry name" value="Cu-oxidase-like_N"/>
</dbReference>
<dbReference type="InterPro" id="IPR032675">
    <property type="entry name" value="LRR_dom_sf"/>
</dbReference>
<dbReference type="GO" id="GO:0005507">
    <property type="term" value="F:copper ion binding"/>
    <property type="evidence" value="ECO:0007669"/>
    <property type="project" value="InterPro"/>
</dbReference>
<dbReference type="AlphaFoldDB" id="A0A9N9GNA2"/>
<evidence type="ECO:0000256" key="1">
    <source>
        <dbReference type="ARBA" id="ARBA00010609"/>
    </source>
</evidence>
<dbReference type="Pfam" id="PF07731">
    <property type="entry name" value="Cu-oxidase_2"/>
    <property type="match status" value="1"/>
</dbReference>
<gene>
    <name evidence="7" type="ORF">ALEPTO_LOCUS8686</name>
</gene>
<evidence type="ECO:0000256" key="3">
    <source>
        <dbReference type="SAM" id="MobiDB-lite"/>
    </source>
</evidence>
<keyword evidence="8" id="KW-1185">Reference proteome</keyword>
<keyword evidence="2" id="KW-0186">Copper</keyword>
<evidence type="ECO:0000313" key="7">
    <source>
        <dbReference type="EMBL" id="CAG8614040.1"/>
    </source>
</evidence>
<dbReference type="InterPro" id="IPR008972">
    <property type="entry name" value="Cupredoxin"/>
</dbReference>
<dbReference type="Gene3D" id="2.60.40.420">
    <property type="entry name" value="Cupredoxins - blue copper proteins"/>
    <property type="match status" value="3"/>
</dbReference>
<evidence type="ECO:0000259" key="5">
    <source>
        <dbReference type="Pfam" id="PF07731"/>
    </source>
</evidence>
<dbReference type="InterPro" id="IPR011706">
    <property type="entry name" value="Cu-oxidase_C"/>
</dbReference>
<dbReference type="Proteomes" id="UP000789508">
    <property type="component" value="Unassembled WGS sequence"/>
</dbReference>
<feature type="domain" description="Plastocyanin-like" evidence="4">
    <location>
        <begin position="138"/>
        <end position="316"/>
    </location>
</feature>
<evidence type="ECO:0000256" key="2">
    <source>
        <dbReference type="ARBA" id="ARBA00023008"/>
    </source>
</evidence>
<dbReference type="InterPro" id="IPR045087">
    <property type="entry name" value="Cu-oxidase_fam"/>
</dbReference>
<dbReference type="OrthoDB" id="2121828at2759"/>
<reference evidence="7" key="1">
    <citation type="submission" date="2021-06" db="EMBL/GenBank/DDBJ databases">
        <authorList>
            <person name="Kallberg Y."/>
            <person name="Tangrot J."/>
            <person name="Rosling A."/>
        </authorList>
    </citation>
    <scope>NUCLEOTIDE SEQUENCE</scope>
    <source>
        <strain evidence="7">FL130A</strain>
    </source>
</reference>
<feature type="compositionally biased region" description="Low complexity" evidence="3">
    <location>
        <begin position="570"/>
        <end position="586"/>
    </location>
</feature>
<sequence length="611" mass="69007">VSPTPILNRGYKPKTNYVDFTVEKVTLAPDGFTRQLSTVNGQYPGPTIEANKGDRIVMKIRNKLGEPTAMHAHGMLQRGTPWFDGVPWMTITNSPTISLFPKKSALIGIMRMKRCNMLMAFLALIHDPDDPYKSEYDEEIIVMLNDYHHTNAQILLKQFLTPESKGVEYKRYDRVMLIRTIPTPTVPDNGLINGKNNFDCSKAPPGSKCVDNAGLAKFEFVQNKKYRLRIINTSAFSAFFFSIDKHEMEVIEADGFYTKRNKIHRLPINVAQRYSVIVTANQPADNYIMRSEFQKKCMPDAAASLPIVKAIVHYEGAPDEPEPKDNPWSDSLTECVDLDHKTLQPLKEEKIPESTKKLEFKIDFHKNATGVVRAFLNESSYIPDINFPTLDKIFKKVSFNEPSANAYVFDKADEVVDIYFINTDDGEHPFHIHGYQFWVLGTGNGTKVDEDELNTQNPIKRDTATIPAKGWIAIRFWHLESGLLMQLITLPDEILKMKPPKAWTKLCELAIIKGSPNLRHLEIGSNDIGDEVIEALACHKLEWLDVGGLDQLNQNIHIENFGEDYYCSYSGSSGSETESESKSSSSESEDEDDYSNNVPPPTIMSADTPIN</sequence>
<evidence type="ECO:0000313" key="8">
    <source>
        <dbReference type="Proteomes" id="UP000789508"/>
    </source>
</evidence>
<dbReference type="SUPFAM" id="SSF49503">
    <property type="entry name" value="Cupredoxins"/>
    <property type="match status" value="3"/>
</dbReference>
<dbReference type="FunFam" id="2.60.40.420:FF:000045">
    <property type="entry name" value="Laccase 2"/>
    <property type="match status" value="1"/>
</dbReference>
<dbReference type="PANTHER" id="PTHR11709">
    <property type="entry name" value="MULTI-COPPER OXIDASE"/>
    <property type="match status" value="1"/>
</dbReference>
<organism evidence="7 8">
    <name type="scientific">Ambispora leptoticha</name>
    <dbReference type="NCBI Taxonomy" id="144679"/>
    <lineage>
        <taxon>Eukaryota</taxon>
        <taxon>Fungi</taxon>
        <taxon>Fungi incertae sedis</taxon>
        <taxon>Mucoromycota</taxon>
        <taxon>Glomeromycotina</taxon>
        <taxon>Glomeromycetes</taxon>
        <taxon>Archaeosporales</taxon>
        <taxon>Ambisporaceae</taxon>
        <taxon>Ambispora</taxon>
    </lineage>
</organism>